<dbReference type="SMART" id="SM00028">
    <property type="entry name" value="TPR"/>
    <property type="match status" value="4"/>
</dbReference>
<dbReference type="SUPFAM" id="SSF48452">
    <property type="entry name" value="TPR-like"/>
    <property type="match status" value="2"/>
</dbReference>
<feature type="repeat" description="TPR" evidence="1">
    <location>
        <begin position="254"/>
        <end position="287"/>
    </location>
</feature>
<proteinExistence type="predicted"/>
<organism evidence="4 5">
    <name type="scientific">Neolewinella lacunae</name>
    <dbReference type="NCBI Taxonomy" id="1517758"/>
    <lineage>
        <taxon>Bacteria</taxon>
        <taxon>Pseudomonadati</taxon>
        <taxon>Bacteroidota</taxon>
        <taxon>Saprospiria</taxon>
        <taxon>Saprospirales</taxon>
        <taxon>Lewinellaceae</taxon>
        <taxon>Neolewinella</taxon>
    </lineage>
</organism>
<protein>
    <submittedName>
        <fullName evidence="4">CHAT domain-containing protein</fullName>
    </submittedName>
</protein>
<evidence type="ECO:0000313" key="4">
    <source>
        <dbReference type="EMBL" id="MBC6994780.1"/>
    </source>
</evidence>
<dbReference type="InterPro" id="IPR011990">
    <property type="entry name" value="TPR-like_helical_dom_sf"/>
</dbReference>
<keyword evidence="2" id="KW-0812">Transmembrane</keyword>
<sequence>MNNPKMQHWPLLIALVVSSGLWGQSSPARSAYDSLYQLAETYPDDSIARKSWLLHQAGRQASADGDLPAAVAATQRALELRLSDEINFTDEVLVSAFNIGSFLSIQGAYRDGLEYYNMVLRRSPNRKVGQALFQVGFNNGAMGEFTAGVRAMEAAAKLPPFSEDDYTLGFLKMELGHLHVRKGNPEGGRAAIPVLHEALALFAGFEDSDYERMLCLNYLGWAYLEAGAPDEAIRQLSTAEKLAKSLEIYDEDLSAIYGNLGLAHRRAHRPELALDYYRRALRVEKAQGEDVQPPNAAIATFLDNISTAKLASGQPDSALHYAREALRWGVKDYRPSPNTADNPALELLRDQPLSLLIFLQDKARAHYALGQRGAPAEYQAALATYRRADELLDQMRRDQLLEDTRNYWRADARALYVEALTVAVAAQDAAAAFYFMEKARARLLLDELSAGRAIELLPEASRERLQAAARATRQAGNTPVDLQRFRQLQDSIFTAFPAYAAASIGASPPAATALKTLLGDRALVEYFIADDLAVALVWSHAQGLQIIELSPPRGWQPTLRTWLQEVANPDQQLSAAAAKRLYDVLIAPLGLPAGAPLLIVPDGDLYLLPFGALLTGLPAEQAGYQDWPWLAAERSVHYAFSVQLLDFARLHRGRGNGRALGLAPVARLGPKDSLDVHLELPATLRTVRHLARLFPTDTLVNADAHRAAFRARADAYSLIHLGTHAYLEDGGSFLLHNAAKPRYTMLDLAEHQLLADLVVIGACETGKGDQLLGEGIASLGRGFARRGAPSLVMSLWSIDDATTGELLQDMYSELALGAGPGTGLHNAAKRYLATVTHPGFGHPYYWAGLVYYGPDLAVETGGTGGWPAWIWALLGVGGLLVLAGWIFRRRKLMA</sequence>
<reference evidence="4" key="1">
    <citation type="submission" date="2020-08" db="EMBL/GenBank/DDBJ databases">
        <title>Lewinella bacteria from marine environments.</title>
        <authorList>
            <person name="Zhong Y."/>
        </authorList>
    </citation>
    <scope>NUCLEOTIDE SEQUENCE</scope>
    <source>
        <strain evidence="4">KCTC 42187</strain>
    </source>
</reference>
<dbReference type="EMBL" id="JACSIT010000104">
    <property type="protein sequence ID" value="MBC6994780.1"/>
    <property type="molecule type" value="Genomic_DNA"/>
</dbReference>
<dbReference type="PANTHER" id="PTHR10098">
    <property type="entry name" value="RAPSYN-RELATED"/>
    <property type="match status" value="1"/>
</dbReference>
<dbReference type="Pfam" id="PF12770">
    <property type="entry name" value="CHAT"/>
    <property type="match status" value="1"/>
</dbReference>
<feature type="domain" description="CHAT" evidence="3">
    <location>
        <begin position="577"/>
        <end position="853"/>
    </location>
</feature>
<dbReference type="InterPro" id="IPR024983">
    <property type="entry name" value="CHAT_dom"/>
</dbReference>
<gene>
    <name evidence="4" type="ORF">H9S92_11430</name>
</gene>
<dbReference type="Proteomes" id="UP000650081">
    <property type="component" value="Unassembled WGS sequence"/>
</dbReference>
<keyword evidence="1" id="KW-0802">TPR repeat</keyword>
<keyword evidence="5" id="KW-1185">Reference proteome</keyword>
<dbReference type="InterPro" id="IPR019734">
    <property type="entry name" value="TPR_rpt"/>
</dbReference>
<comment type="caution">
    <text evidence="4">The sequence shown here is derived from an EMBL/GenBank/DDBJ whole genome shotgun (WGS) entry which is preliminary data.</text>
</comment>
<dbReference type="Gene3D" id="1.25.40.10">
    <property type="entry name" value="Tetratricopeptide repeat domain"/>
    <property type="match status" value="2"/>
</dbReference>
<dbReference type="RefSeq" id="WP_187466852.1">
    <property type="nucleotide sequence ID" value="NZ_JACSIT010000104.1"/>
</dbReference>
<dbReference type="AlphaFoldDB" id="A0A923T7Q6"/>
<name>A0A923T7Q6_9BACT</name>
<evidence type="ECO:0000256" key="2">
    <source>
        <dbReference type="SAM" id="Phobius"/>
    </source>
</evidence>
<evidence type="ECO:0000256" key="1">
    <source>
        <dbReference type="PROSITE-ProRule" id="PRU00339"/>
    </source>
</evidence>
<evidence type="ECO:0000259" key="3">
    <source>
        <dbReference type="Pfam" id="PF12770"/>
    </source>
</evidence>
<evidence type="ECO:0000313" key="5">
    <source>
        <dbReference type="Proteomes" id="UP000650081"/>
    </source>
</evidence>
<keyword evidence="2" id="KW-1133">Transmembrane helix</keyword>
<dbReference type="PROSITE" id="PS50005">
    <property type="entry name" value="TPR"/>
    <property type="match status" value="1"/>
</dbReference>
<feature type="transmembrane region" description="Helical" evidence="2">
    <location>
        <begin position="868"/>
        <end position="887"/>
    </location>
</feature>
<accession>A0A923T7Q6</accession>
<keyword evidence="2" id="KW-0472">Membrane</keyword>